<proteinExistence type="predicted"/>
<dbReference type="EMBL" id="NMUH01000044">
    <property type="protein sequence ID" value="MQL69691.1"/>
    <property type="molecule type" value="Genomic_DNA"/>
</dbReference>
<gene>
    <name evidence="1" type="ORF">Taro_001975</name>
</gene>
<evidence type="ECO:0000313" key="2">
    <source>
        <dbReference type="Proteomes" id="UP000652761"/>
    </source>
</evidence>
<keyword evidence="2" id="KW-1185">Reference proteome</keyword>
<comment type="caution">
    <text evidence="1">The sequence shown here is derived from an EMBL/GenBank/DDBJ whole genome shotgun (WGS) entry which is preliminary data.</text>
</comment>
<sequence>MCLFSQEQTFSAKVVSTQPSLVSTQRFRTKAEM</sequence>
<dbReference type="Proteomes" id="UP000652761">
    <property type="component" value="Unassembled WGS sequence"/>
</dbReference>
<organism evidence="1 2">
    <name type="scientific">Colocasia esculenta</name>
    <name type="common">Wild taro</name>
    <name type="synonym">Arum esculentum</name>
    <dbReference type="NCBI Taxonomy" id="4460"/>
    <lineage>
        <taxon>Eukaryota</taxon>
        <taxon>Viridiplantae</taxon>
        <taxon>Streptophyta</taxon>
        <taxon>Embryophyta</taxon>
        <taxon>Tracheophyta</taxon>
        <taxon>Spermatophyta</taxon>
        <taxon>Magnoliopsida</taxon>
        <taxon>Liliopsida</taxon>
        <taxon>Araceae</taxon>
        <taxon>Aroideae</taxon>
        <taxon>Colocasieae</taxon>
        <taxon>Colocasia</taxon>
    </lineage>
</organism>
<reference evidence="1" key="1">
    <citation type="submission" date="2017-07" db="EMBL/GenBank/DDBJ databases">
        <title>Taro Niue Genome Assembly and Annotation.</title>
        <authorList>
            <person name="Atibalentja N."/>
            <person name="Keating K."/>
            <person name="Fields C.J."/>
        </authorList>
    </citation>
    <scope>NUCLEOTIDE SEQUENCE</scope>
    <source>
        <strain evidence="1">Niue_2</strain>
        <tissue evidence="1">Leaf</tissue>
    </source>
</reference>
<dbReference type="AlphaFoldDB" id="A0A843TG21"/>
<accession>A0A843TG21</accession>
<evidence type="ECO:0000313" key="1">
    <source>
        <dbReference type="EMBL" id="MQL69691.1"/>
    </source>
</evidence>
<protein>
    <submittedName>
        <fullName evidence="1">Uncharacterized protein</fullName>
    </submittedName>
</protein>
<name>A0A843TG21_COLES</name>